<dbReference type="PANTHER" id="PTHR47245:SF2">
    <property type="entry name" value="PEPTIDYL-PROLYL CIS-TRANS ISOMERASE HP_0175-RELATED"/>
    <property type="match status" value="1"/>
</dbReference>
<evidence type="ECO:0000256" key="4">
    <source>
        <dbReference type="ARBA" id="ARBA00023110"/>
    </source>
</evidence>
<proteinExistence type="inferred from homology"/>
<dbReference type="Gene3D" id="3.10.50.40">
    <property type="match status" value="1"/>
</dbReference>
<name>A0A0H3I043_BURP2</name>
<dbReference type="InterPro" id="IPR000297">
    <property type="entry name" value="PPIase_PpiC"/>
</dbReference>
<comment type="catalytic activity">
    <reaction evidence="1">
        <text>[protein]-peptidylproline (omega=180) = [protein]-peptidylproline (omega=0)</text>
        <dbReference type="Rhea" id="RHEA:16237"/>
        <dbReference type="Rhea" id="RHEA-COMP:10747"/>
        <dbReference type="Rhea" id="RHEA-COMP:10748"/>
        <dbReference type="ChEBI" id="CHEBI:83833"/>
        <dbReference type="ChEBI" id="CHEBI:83834"/>
        <dbReference type="EC" id="5.2.1.8"/>
    </reaction>
</comment>
<dbReference type="InterPro" id="IPR023058">
    <property type="entry name" value="PPIase_PpiC_CS"/>
</dbReference>
<dbReference type="EC" id="5.2.1.8" evidence="3"/>
<keyword evidence="5 6" id="KW-0413">Isomerase</keyword>
<dbReference type="AlphaFoldDB" id="A0A0H3I043"/>
<gene>
    <name evidence="9" type="ordered locus">BP1026B_II1474</name>
</gene>
<evidence type="ECO:0000256" key="7">
    <source>
        <dbReference type="SAM" id="MobiDB-lite"/>
    </source>
</evidence>
<dbReference type="Pfam" id="PF00639">
    <property type="entry name" value="Rotamase"/>
    <property type="match status" value="1"/>
</dbReference>
<dbReference type="Proteomes" id="UP000010087">
    <property type="component" value="Chromosome 2"/>
</dbReference>
<evidence type="ECO:0000256" key="3">
    <source>
        <dbReference type="ARBA" id="ARBA00013194"/>
    </source>
</evidence>
<evidence type="ECO:0000313" key="9">
    <source>
        <dbReference type="EMBL" id="AFI69715.1"/>
    </source>
</evidence>
<dbReference type="EMBL" id="CP002834">
    <property type="protein sequence ID" value="AFI69715.1"/>
    <property type="molecule type" value="Genomic_DNA"/>
</dbReference>
<feature type="region of interest" description="Disordered" evidence="7">
    <location>
        <begin position="18"/>
        <end position="44"/>
    </location>
</feature>
<reference evidence="9 10" key="1">
    <citation type="journal article" date="2012" name="PLoS ONE">
        <title>Evolution of Burkholderia pseudomallei in recurrent melioidosis.</title>
        <authorList>
            <person name="Hayden H.S."/>
            <person name="Lim R."/>
            <person name="Brittnacher M.J."/>
            <person name="Sims E.H."/>
            <person name="Ramage E.R."/>
            <person name="Fong C."/>
            <person name="Wu Z."/>
            <person name="Crist E."/>
            <person name="Chang J."/>
            <person name="Zhou Y."/>
            <person name="Radey M."/>
            <person name="Rohmer L."/>
            <person name="Haugen E."/>
            <person name="Gillett W."/>
            <person name="Wuthiekanun V."/>
            <person name="Peacock S.J."/>
            <person name="Kaul R."/>
            <person name="Miller S.I."/>
            <person name="Manoil C."/>
            <person name="Jacobs M.A."/>
        </authorList>
    </citation>
    <scope>NUCLEOTIDE SEQUENCE [LARGE SCALE GENOMIC DNA]</scope>
    <source>
        <strain evidence="9 10">1026b</strain>
    </source>
</reference>
<evidence type="ECO:0000313" key="10">
    <source>
        <dbReference type="Proteomes" id="UP000010087"/>
    </source>
</evidence>
<sequence length="244" mass="26448">MKERLNVDAVRKLGQLSGRNNIGSLNADASESASGAAASDGQDDAEKSRALDRALILAHAKSSGMQSRPDVDRALQVAHETTLIDAYIDDFFSAVSVDEDDIGAAYARIKSKLGTTEYLLSILTVSGEADALRLRNQLIQGASFGELAMRFSTDASRDSGGDIGWVAQGVLSDVARNEIDAIVKSGFSMPIRGSNGYHLLYVRDKRDIVAPSLDQIREQLIELARVDKFERHLCELRGAVRPVK</sequence>
<feature type="domain" description="PpiC" evidence="8">
    <location>
        <begin position="115"/>
        <end position="204"/>
    </location>
</feature>
<dbReference type="GeneID" id="93063559"/>
<evidence type="ECO:0000259" key="8">
    <source>
        <dbReference type="PROSITE" id="PS50198"/>
    </source>
</evidence>
<evidence type="ECO:0000256" key="5">
    <source>
        <dbReference type="ARBA" id="ARBA00023235"/>
    </source>
</evidence>
<dbReference type="SUPFAM" id="SSF54534">
    <property type="entry name" value="FKBP-like"/>
    <property type="match status" value="1"/>
</dbReference>
<protein>
    <recommendedName>
        <fullName evidence="3">peptidylprolyl isomerase</fullName>
        <ecNumber evidence="3">5.2.1.8</ecNumber>
    </recommendedName>
</protein>
<feature type="compositionally biased region" description="Low complexity" evidence="7">
    <location>
        <begin position="27"/>
        <end position="40"/>
    </location>
</feature>
<dbReference type="PROSITE" id="PS01096">
    <property type="entry name" value="PPIC_PPIASE_1"/>
    <property type="match status" value="1"/>
</dbReference>
<dbReference type="GO" id="GO:0003755">
    <property type="term" value="F:peptidyl-prolyl cis-trans isomerase activity"/>
    <property type="evidence" value="ECO:0007669"/>
    <property type="project" value="UniProtKB-KW"/>
</dbReference>
<dbReference type="RefSeq" id="WP_004551812.1">
    <property type="nucleotide sequence ID" value="NC_017832.1"/>
</dbReference>
<comment type="similarity">
    <text evidence="2">Belongs to the PpiC/parvulin rotamase family.</text>
</comment>
<accession>A0A0H3I043</accession>
<dbReference type="PANTHER" id="PTHR47245">
    <property type="entry name" value="PEPTIDYLPROLYL ISOMERASE"/>
    <property type="match status" value="1"/>
</dbReference>
<dbReference type="PROSITE" id="PS50198">
    <property type="entry name" value="PPIC_PPIASE_2"/>
    <property type="match status" value="1"/>
</dbReference>
<evidence type="ECO:0000256" key="6">
    <source>
        <dbReference type="PROSITE-ProRule" id="PRU00278"/>
    </source>
</evidence>
<dbReference type="KEGG" id="bpz:BP1026B_II1474"/>
<organism evidence="9 10">
    <name type="scientific">Burkholderia pseudomallei (strain 1026b)</name>
    <dbReference type="NCBI Taxonomy" id="884204"/>
    <lineage>
        <taxon>Bacteria</taxon>
        <taxon>Pseudomonadati</taxon>
        <taxon>Pseudomonadota</taxon>
        <taxon>Betaproteobacteria</taxon>
        <taxon>Burkholderiales</taxon>
        <taxon>Burkholderiaceae</taxon>
        <taxon>Burkholderia</taxon>
        <taxon>pseudomallei group</taxon>
    </lineage>
</organism>
<dbReference type="InterPro" id="IPR050245">
    <property type="entry name" value="PrsA_foldase"/>
</dbReference>
<dbReference type="InterPro" id="IPR046357">
    <property type="entry name" value="PPIase_dom_sf"/>
</dbReference>
<evidence type="ECO:0000256" key="1">
    <source>
        <dbReference type="ARBA" id="ARBA00000971"/>
    </source>
</evidence>
<evidence type="ECO:0000256" key="2">
    <source>
        <dbReference type="ARBA" id="ARBA00007656"/>
    </source>
</evidence>
<keyword evidence="4 6" id="KW-0697">Rotamase</keyword>